<dbReference type="InParanoid" id="A0A401GXG2"/>
<dbReference type="Gene3D" id="3.20.20.80">
    <property type="entry name" value="Glycosidases"/>
    <property type="match status" value="1"/>
</dbReference>
<feature type="signal peptide" evidence="1">
    <location>
        <begin position="1"/>
        <end position="20"/>
    </location>
</feature>
<organism evidence="2 3">
    <name type="scientific">Sparassis crispa</name>
    <dbReference type="NCBI Taxonomy" id="139825"/>
    <lineage>
        <taxon>Eukaryota</taxon>
        <taxon>Fungi</taxon>
        <taxon>Dikarya</taxon>
        <taxon>Basidiomycota</taxon>
        <taxon>Agaricomycotina</taxon>
        <taxon>Agaricomycetes</taxon>
        <taxon>Polyporales</taxon>
        <taxon>Sparassidaceae</taxon>
        <taxon>Sparassis</taxon>
    </lineage>
</organism>
<proteinExistence type="predicted"/>
<dbReference type="RefSeq" id="XP_027617783.1">
    <property type="nucleotide sequence ID" value="XM_027761982.1"/>
</dbReference>
<dbReference type="Proteomes" id="UP000287166">
    <property type="component" value="Unassembled WGS sequence"/>
</dbReference>
<gene>
    <name evidence="2" type="ORF">SCP_1001120</name>
</gene>
<dbReference type="EMBL" id="BFAD01000010">
    <property type="protein sequence ID" value="GBE86870.1"/>
    <property type="molecule type" value="Genomic_DNA"/>
</dbReference>
<sequence length="551" mass="59472">MSRLALAALLSIGFYGVSFAQTWCGKNYMASQPIVPPGGQFTIPAISSTPVLAFRCAPAIKPYLPEDVATPAGILIDTYLTYSQIEGAVPITLSEYTGPGELAVTVSLEGRVLTTGVVPLNATKVELPFSLLGLEPQMASFDVSCEASYSTPGAAVQTFSASTAISYLPTPPDGRSATKMDLRTGALLAKPASGAEGPYETVLPTGFYTGFGGYLATNLSIIDEVKSLGYTVIHPIPPYDNITQLFEVIERMEQVGLHLMYDMRLTYMNTTAVTEEVNRVKNSPALLLWYTGDEPDGTSDPLNATSIAYDLIYELDGYHPVSLVLNCQDYYWPDYTAGTDIVMQDTYMIGNNVTWSLEWNTACTPVYGCCGCDNCKGNFEDISTRMDEFAYRLWVEGWEGTKSVWTVPQGFGGEEYWTRPPTGQEFVVQSALGINHGALGVVSWDMPTTADILSYGSLLAQSSTALKDYIANDRATFQHAFVDQIDVGLWTVGEQTLVLATNLNYAPATFDLMSMPGLKTVPAVQVLNTGATLNGTDIVLDPVGTGAFILG</sequence>
<evidence type="ECO:0008006" key="4">
    <source>
        <dbReference type="Google" id="ProtNLM"/>
    </source>
</evidence>
<protein>
    <recommendedName>
        <fullName evidence="4">Glycoside hydrolase family 2 catalytic domain-containing protein</fullName>
    </recommendedName>
</protein>
<dbReference type="SUPFAM" id="SSF51445">
    <property type="entry name" value="(Trans)glycosidases"/>
    <property type="match status" value="1"/>
</dbReference>
<evidence type="ECO:0000313" key="2">
    <source>
        <dbReference type="EMBL" id="GBE86870.1"/>
    </source>
</evidence>
<dbReference type="GeneID" id="38783787"/>
<comment type="caution">
    <text evidence="2">The sequence shown here is derived from an EMBL/GenBank/DDBJ whole genome shotgun (WGS) entry which is preliminary data.</text>
</comment>
<dbReference type="STRING" id="139825.A0A401GXG2"/>
<reference evidence="2 3" key="1">
    <citation type="journal article" date="2018" name="Sci. Rep.">
        <title>Genome sequence of the cauliflower mushroom Sparassis crispa (Hanabiratake) and its association with beneficial usage.</title>
        <authorList>
            <person name="Kiyama R."/>
            <person name="Furutani Y."/>
            <person name="Kawaguchi K."/>
            <person name="Nakanishi T."/>
        </authorList>
    </citation>
    <scope>NUCLEOTIDE SEQUENCE [LARGE SCALE GENOMIC DNA]</scope>
</reference>
<dbReference type="InterPro" id="IPR017853">
    <property type="entry name" value="GH"/>
</dbReference>
<accession>A0A401GXG2</accession>
<dbReference type="AlphaFoldDB" id="A0A401GXG2"/>
<evidence type="ECO:0000313" key="3">
    <source>
        <dbReference type="Proteomes" id="UP000287166"/>
    </source>
</evidence>
<keyword evidence="3" id="KW-1185">Reference proteome</keyword>
<name>A0A401GXG2_9APHY</name>
<evidence type="ECO:0000256" key="1">
    <source>
        <dbReference type="SAM" id="SignalP"/>
    </source>
</evidence>
<dbReference type="OrthoDB" id="2338662at2759"/>
<feature type="chain" id="PRO_5019065012" description="Glycoside hydrolase family 2 catalytic domain-containing protein" evidence="1">
    <location>
        <begin position="21"/>
        <end position="551"/>
    </location>
</feature>
<keyword evidence="1" id="KW-0732">Signal</keyword>